<accession>A0A024TZR1</accession>
<dbReference type="Pfam" id="PF18289">
    <property type="entry name" value="HU-CCDC81_euk_2"/>
    <property type="match status" value="1"/>
</dbReference>
<evidence type="ECO:0000313" key="4">
    <source>
        <dbReference type="EMBL" id="ETV99439.1"/>
    </source>
</evidence>
<dbReference type="InterPro" id="IPR028034">
    <property type="entry name" value="HU-CCDC81"/>
</dbReference>
<dbReference type="InterPro" id="IPR040673">
    <property type="entry name" value="CCDC81_HU_dom_2"/>
</dbReference>
<dbReference type="OrthoDB" id="125906at2759"/>
<dbReference type="RefSeq" id="XP_008871995.1">
    <property type="nucleotide sequence ID" value="XM_008873773.1"/>
</dbReference>
<dbReference type="InterPro" id="IPR026295">
    <property type="entry name" value="CCD81"/>
</dbReference>
<feature type="compositionally biased region" description="Basic and acidic residues" evidence="1">
    <location>
        <begin position="461"/>
        <end position="478"/>
    </location>
</feature>
<proteinExistence type="predicted"/>
<protein>
    <recommendedName>
        <fullName evidence="5">CCDC81 HU domain-containing protein</fullName>
    </recommendedName>
</protein>
<feature type="domain" description="CCDC81 HU" evidence="3">
    <location>
        <begin position="100"/>
        <end position="168"/>
    </location>
</feature>
<dbReference type="GO" id="GO:0005815">
    <property type="term" value="C:microtubule organizing center"/>
    <property type="evidence" value="ECO:0007669"/>
    <property type="project" value="TreeGrafter"/>
</dbReference>
<organism evidence="4">
    <name type="scientific">Aphanomyces invadans</name>
    <dbReference type="NCBI Taxonomy" id="157072"/>
    <lineage>
        <taxon>Eukaryota</taxon>
        <taxon>Sar</taxon>
        <taxon>Stramenopiles</taxon>
        <taxon>Oomycota</taxon>
        <taxon>Saprolegniomycetes</taxon>
        <taxon>Saprolegniales</taxon>
        <taxon>Verrucalvaceae</taxon>
        <taxon>Aphanomyces</taxon>
    </lineage>
</organism>
<reference evidence="4" key="1">
    <citation type="submission" date="2013-12" db="EMBL/GenBank/DDBJ databases">
        <title>The Genome Sequence of Aphanomyces invadans NJM9701.</title>
        <authorList>
            <consortium name="The Broad Institute Genomics Platform"/>
            <person name="Russ C."/>
            <person name="Tyler B."/>
            <person name="van West P."/>
            <person name="Dieguez-Uribeondo J."/>
            <person name="Young S.K."/>
            <person name="Zeng Q."/>
            <person name="Gargeya S."/>
            <person name="Fitzgerald M."/>
            <person name="Abouelleil A."/>
            <person name="Alvarado L."/>
            <person name="Chapman S.B."/>
            <person name="Gainer-Dewar J."/>
            <person name="Goldberg J."/>
            <person name="Griggs A."/>
            <person name="Gujja S."/>
            <person name="Hansen M."/>
            <person name="Howarth C."/>
            <person name="Imamovic A."/>
            <person name="Ireland A."/>
            <person name="Larimer J."/>
            <person name="McCowan C."/>
            <person name="Murphy C."/>
            <person name="Pearson M."/>
            <person name="Poon T.W."/>
            <person name="Priest M."/>
            <person name="Roberts A."/>
            <person name="Saif S."/>
            <person name="Shea T."/>
            <person name="Sykes S."/>
            <person name="Wortman J."/>
            <person name="Nusbaum C."/>
            <person name="Birren B."/>
        </authorList>
    </citation>
    <scope>NUCLEOTIDE SEQUENCE [LARGE SCALE GENOMIC DNA]</scope>
    <source>
        <strain evidence="4">NJM9701</strain>
    </source>
</reference>
<dbReference type="eggNOG" id="KOG0279">
    <property type="taxonomic scope" value="Eukaryota"/>
</dbReference>
<dbReference type="Pfam" id="PF14908">
    <property type="entry name" value="HU-CCDC81_euk_1"/>
    <property type="match status" value="1"/>
</dbReference>
<feature type="region of interest" description="Disordered" evidence="1">
    <location>
        <begin position="451"/>
        <end position="478"/>
    </location>
</feature>
<dbReference type="EMBL" id="KI913967">
    <property type="protein sequence ID" value="ETV99439.1"/>
    <property type="molecule type" value="Genomic_DNA"/>
</dbReference>
<evidence type="ECO:0000259" key="3">
    <source>
        <dbReference type="Pfam" id="PF18289"/>
    </source>
</evidence>
<dbReference type="PANTHER" id="PTHR14362:SF2">
    <property type="entry name" value="COILED-COIL DOMAIN-CONTAINING PROTEIN 81"/>
    <property type="match status" value="1"/>
</dbReference>
<feature type="domain" description="CCDC81 HU" evidence="2">
    <location>
        <begin position="23"/>
        <end position="83"/>
    </location>
</feature>
<dbReference type="PANTHER" id="PTHR14362">
    <property type="entry name" value="COILED-COIL DOMAIN-CONTAINING PROTEIN 81"/>
    <property type="match status" value="1"/>
</dbReference>
<sequence>MGSSTALLLECKKGLEASPFDYNHILAASVLDVWRGLTAHVERQLAQEKGIVIPVFGKFAFLKGTDAATPMFTFTDKFMKSYRVTSKRPLPALTWHCGDVNYSIVAADGGMMKDQAQHTVEAIFKHVGEVAQAGTRSCRLSFGAVGSILVEGKCISFRYDPAFLHALQCKNPNSTPVKRTPSHIEALEALADITPSRQVKPSRTPHEDIVTLNNYMTPPSSSEAKTTGTPAHVTLSMSAECAPAKNTKHHERKHTKKAAPSPQLMKCASDSVLGVAASNQHSSGNILPRFLIPETRTNRTQSTSELQQLILDKAYDRHEAAQARNRALVEAMDAAYAQRTKAIEIRHLKDRATVALQHRDMHDHLLQQTLEKQQRATFDQQQRAAVVTEAVTILPQARVRTRAQETAHKATLRKQLDAEIHKKRERHNHAQHVQRDEEVYFMQCVQKQHEKERQAMAQQKQADKEALMREWSRQKKKT</sequence>
<dbReference type="GeneID" id="20085181"/>
<gene>
    <name evidence="4" type="ORF">H310_08131</name>
</gene>
<dbReference type="VEuPathDB" id="FungiDB:H310_08131"/>
<evidence type="ECO:0000259" key="2">
    <source>
        <dbReference type="Pfam" id="PF14908"/>
    </source>
</evidence>
<name>A0A024TZR1_9STRA</name>
<dbReference type="AlphaFoldDB" id="A0A024TZR1"/>
<evidence type="ECO:0000256" key="1">
    <source>
        <dbReference type="SAM" id="MobiDB-lite"/>
    </source>
</evidence>
<evidence type="ECO:0008006" key="5">
    <source>
        <dbReference type="Google" id="ProtNLM"/>
    </source>
</evidence>